<name>A0A9Q3V9Q5_CLOBO</name>
<sequence length="64" mass="7448">MSKYSDLKVKLKWTIEGSEYCKEVREEDTAPAFNYALCQKCIDKKCKFLDICIALCEMNQSSQK</sequence>
<dbReference type="RefSeq" id="WP_003377954.1">
    <property type="nucleotide sequence ID" value="NZ_JAAMYB010000015.1"/>
</dbReference>
<gene>
    <name evidence="1" type="ORF">G8S53_10655</name>
</gene>
<accession>A0A9Q3V9Q5</accession>
<proteinExistence type="predicted"/>
<reference evidence="1" key="1">
    <citation type="submission" date="2020-02" db="EMBL/GenBank/DDBJ databases">
        <authorList>
            <person name="Fillo S."/>
            <person name="Giordani F."/>
            <person name="Tonon E."/>
            <person name="Drigo I."/>
            <person name="Anselmo A."/>
            <person name="Fortunato A."/>
            <person name="Bano L."/>
            <person name="Lista F."/>
        </authorList>
    </citation>
    <scope>NUCLEOTIDE SEQUENCE</scope>
    <source>
        <strain evidence="1">IZSVe-TV_9877_3_12</strain>
    </source>
</reference>
<reference evidence="1" key="2">
    <citation type="journal article" date="2021" name="Microorganisms">
        <title>Extensive Genome Exploration of Clostridium botulinum Group III Field Strains.</title>
        <authorList>
            <person name="Fillo S."/>
            <person name="Giordani F."/>
            <person name="Tonon E."/>
            <person name="Drigo I."/>
            <person name="Anselmo A."/>
            <person name="Fortunato A."/>
            <person name="Lista F."/>
            <person name="Bano L."/>
        </authorList>
    </citation>
    <scope>NUCLEOTIDE SEQUENCE</scope>
    <source>
        <strain evidence="1">IZSVe-TV_9877_3_12</strain>
    </source>
</reference>
<comment type="caution">
    <text evidence="1">The sequence shown here is derived from an EMBL/GenBank/DDBJ whole genome shotgun (WGS) entry which is preliminary data.</text>
</comment>
<organism evidence="1 2">
    <name type="scientific">Clostridium botulinum C</name>
    <dbReference type="NCBI Taxonomy" id="36828"/>
    <lineage>
        <taxon>Bacteria</taxon>
        <taxon>Bacillati</taxon>
        <taxon>Bacillota</taxon>
        <taxon>Clostridia</taxon>
        <taxon>Eubacteriales</taxon>
        <taxon>Clostridiaceae</taxon>
        <taxon>Clostridium</taxon>
    </lineage>
</organism>
<evidence type="ECO:0000313" key="1">
    <source>
        <dbReference type="EMBL" id="MCD3195736.1"/>
    </source>
</evidence>
<dbReference type="AlphaFoldDB" id="A0A9Q3V9Q5"/>
<dbReference type="EMBL" id="JAAMYB010000015">
    <property type="protein sequence ID" value="MCD3195736.1"/>
    <property type="molecule type" value="Genomic_DNA"/>
</dbReference>
<protein>
    <submittedName>
        <fullName evidence="1">Uncharacterized protein</fullName>
    </submittedName>
</protein>
<evidence type="ECO:0000313" key="2">
    <source>
        <dbReference type="Proteomes" id="UP000813637"/>
    </source>
</evidence>
<dbReference type="Proteomes" id="UP000813637">
    <property type="component" value="Unassembled WGS sequence"/>
</dbReference>